<evidence type="ECO:0000256" key="8">
    <source>
        <dbReference type="SAM" id="SignalP"/>
    </source>
</evidence>
<dbReference type="InterPro" id="IPR023996">
    <property type="entry name" value="TonB-dep_OMP_SusC/RagA"/>
</dbReference>
<dbReference type="EMBL" id="CP022022">
    <property type="protein sequence ID" value="ASF43968.1"/>
    <property type="molecule type" value="Genomic_DNA"/>
</dbReference>
<feature type="signal peptide" evidence="8">
    <location>
        <begin position="1"/>
        <end position="21"/>
    </location>
</feature>
<feature type="domain" description="TonB-dependent receptor plug" evidence="9">
    <location>
        <begin position="120"/>
        <end position="243"/>
    </location>
</feature>
<accession>A0A1Z4BRS2</accession>
<proteinExistence type="inferred from homology"/>
<dbReference type="InterPro" id="IPR039426">
    <property type="entry name" value="TonB-dep_rcpt-like"/>
</dbReference>
<keyword evidence="2 7" id="KW-0813">Transport</keyword>
<dbReference type="Gene3D" id="2.60.40.1120">
    <property type="entry name" value="Carboxypeptidase-like, regulatory domain"/>
    <property type="match status" value="1"/>
</dbReference>
<dbReference type="InterPro" id="IPR036942">
    <property type="entry name" value="Beta-barrel_TonB_sf"/>
</dbReference>
<keyword evidence="5 7" id="KW-0472">Membrane</keyword>
<organism evidence="10 11">
    <name type="scientific">Capnocytophaga endodontalis</name>
    <dbReference type="NCBI Taxonomy" id="2708117"/>
    <lineage>
        <taxon>Bacteria</taxon>
        <taxon>Pseudomonadati</taxon>
        <taxon>Bacteroidota</taxon>
        <taxon>Flavobacteriia</taxon>
        <taxon>Flavobacteriales</taxon>
        <taxon>Flavobacteriaceae</taxon>
        <taxon>Capnocytophaga</taxon>
    </lineage>
</organism>
<evidence type="ECO:0000256" key="5">
    <source>
        <dbReference type="ARBA" id="ARBA00023136"/>
    </source>
</evidence>
<evidence type="ECO:0000256" key="7">
    <source>
        <dbReference type="PROSITE-ProRule" id="PRU01360"/>
    </source>
</evidence>
<dbReference type="InterPro" id="IPR037066">
    <property type="entry name" value="Plug_dom_sf"/>
</dbReference>
<gene>
    <name evidence="10" type="ORF">CBG49_13215</name>
</gene>
<dbReference type="Proteomes" id="UP000197007">
    <property type="component" value="Chromosome"/>
</dbReference>
<evidence type="ECO:0000313" key="10">
    <source>
        <dbReference type="EMBL" id="ASF43968.1"/>
    </source>
</evidence>
<keyword evidence="8" id="KW-0732">Signal</keyword>
<dbReference type="GO" id="GO:0009279">
    <property type="term" value="C:cell outer membrane"/>
    <property type="evidence" value="ECO:0007669"/>
    <property type="project" value="UniProtKB-SubCell"/>
</dbReference>
<dbReference type="SUPFAM" id="SSF49464">
    <property type="entry name" value="Carboxypeptidase regulatory domain-like"/>
    <property type="match status" value="1"/>
</dbReference>
<protein>
    <submittedName>
        <fullName evidence="10">SusC/RagA family TonB-linked outer membrane protein</fullName>
    </submittedName>
</protein>
<evidence type="ECO:0000256" key="6">
    <source>
        <dbReference type="ARBA" id="ARBA00023237"/>
    </source>
</evidence>
<keyword evidence="11" id="KW-1185">Reference proteome</keyword>
<dbReference type="Pfam" id="PF13715">
    <property type="entry name" value="CarbopepD_reg_2"/>
    <property type="match status" value="1"/>
</dbReference>
<evidence type="ECO:0000256" key="3">
    <source>
        <dbReference type="ARBA" id="ARBA00022452"/>
    </source>
</evidence>
<dbReference type="SUPFAM" id="SSF56935">
    <property type="entry name" value="Porins"/>
    <property type="match status" value="1"/>
</dbReference>
<dbReference type="AlphaFoldDB" id="A0A1Z4BRS2"/>
<dbReference type="RefSeq" id="WP_009413363.1">
    <property type="nucleotide sequence ID" value="NZ_CP022022.1"/>
</dbReference>
<dbReference type="NCBIfam" id="TIGR04057">
    <property type="entry name" value="SusC_RagA_signa"/>
    <property type="match status" value="1"/>
</dbReference>
<dbReference type="NCBIfam" id="TIGR04056">
    <property type="entry name" value="OMP_RagA_SusC"/>
    <property type="match status" value="1"/>
</dbReference>
<comment type="similarity">
    <text evidence="7">Belongs to the TonB-dependent receptor family.</text>
</comment>
<evidence type="ECO:0000256" key="2">
    <source>
        <dbReference type="ARBA" id="ARBA00022448"/>
    </source>
</evidence>
<evidence type="ECO:0000259" key="9">
    <source>
        <dbReference type="Pfam" id="PF07715"/>
    </source>
</evidence>
<sequence>MKVKESMLLFVLLLCCTVAMAQTRVSVTGSVTGNDGLPLPGVSVVVKGTTRGVSTDFDGKYEIQVAPNEVLEFSSIGYASQLKKVDTKKGTFTLNIVLKEEAQQLGEVVVTALGIKREQKALSYNVQQVNAEELTKVKDANFINSLTGKVAGVTINRSSSGVGGATKVVMRGAKSIEKSNNALYVVDGVPMLSTTSTQGSGRFNSQGTTESIADINPDDIESMTVLTGASAAALYGSAAANGAILITTKKGKEGKMNIQLSSNTEFANPFLLPEFQNSYGSDGKVTSWGAKLPSDASRYDVKDFFRTATTLTNSVALSGGTEKNQTYFSAASTNAEGLVPNNHYNRYNFTVRNTTHLLNDRLRIDASASYILQNHLNMINQGEYMNPLVGAYLMPRGYGLQRARQFERYNPTNHIYEQVWGDFAAGSDGTFNGSFAGDYTLQNPYWVAYRNLRESKRERNMLSLGVTLDLKQWSPTEKWDISGRVRTDNTNFTSTDKRYASTLSLLDMSKTGYFGIARGYEKQTYLDVLTNLNKNFEWEGVGRFSLVANIGASLQDTRYDELGYKGPLRKDGIPNVFNAFNIDQGAAKTRPYQSGYTEQTQSIFGSLEVGYNSWLYLTLTGRNDWASQLANSPQSSFFYPSVGLSGVLTDLLSAEKKAKLYNTLSFAKMRVAFSSVASPFDRELTTPTFTFNEDTKVWKAVSYFPIGELRPERTDSYEVGIATKWLKGTLSFDATVYQTNTYNQTIKAEISPSTGYDGIYLQTGDVRNRGLEVGLGYDLKIKDKFNWNSYFTMSYNENKIMSLVEDYINPVTGQREGRSYLEKGGIGGARYILRTGGTLGDVYASNDFKRDADGNLLLDSNGRVSVQNYNNFNDYVKLGSVLPKYNLGWRNDFNIGNIGFGAMLAGRIGGVAISMTQAALDHYGVSKESAEARDAGGVNINGYRVPAQSYFEERGKGRIAQYYTYSATNFRLQEAYVSYRLPRKLVNDKIDVTLSIVGRNLAMLYSKAPFDPEAVSSTGNYAQGLDYFMLPSLRSYGFSIKANF</sequence>
<name>A0A1Z4BRS2_9FLAO</name>
<comment type="subcellular location">
    <subcellularLocation>
        <location evidence="1 7">Cell outer membrane</location>
        <topology evidence="1 7">Multi-pass membrane protein</topology>
    </subcellularLocation>
</comment>
<dbReference type="Gene3D" id="2.40.170.20">
    <property type="entry name" value="TonB-dependent receptor, beta-barrel domain"/>
    <property type="match status" value="1"/>
</dbReference>
<dbReference type="PROSITE" id="PS52016">
    <property type="entry name" value="TONB_DEPENDENT_REC_3"/>
    <property type="match status" value="1"/>
</dbReference>
<feature type="chain" id="PRO_5011573577" evidence="8">
    <location>
        <begin position="22"/>
        <end position="1044"/>
    </location>
</feature>
<keyword evidence="6 7" id="KW-0998">Cell outer membrane</keyword>
<dbReference type="InterPro" id="IPR008969">
    <property type="entry name" value="CarboxyPept-like_regulatory"/>
</dbReference>
<reference evidence="11" key="1">
    <citation type="submission" date="2017-06" db="EMBL/GenBank/DDBJ databases">
        <title>Complete genome sequence of Capnocytophaga sp. KCOM 1579 (=ChDC OS43) isolated from a human refractory periapical abscess lesion.</title>
        <authorList>
            <person name="Kook J.-K."/>
            <person name="Park S.-N."/>
            <person name="Lim Y.K."/>
            <person name="Roh H."/>
        </authorList>
    </citation>
    <scope>NUCLEOTIDE SEQUENCE [LARGE SCALE GENOMIC DNA]</scope>
    <source>
        <strain evidence="11">ChDC OS43</strain>
    </source>
</reference>
<dbReference type="Gene3D" id="2.170.130.10">
    <property type="entry name" value="TonB-dependent receptor, plug domain"/>
    <property type="match status" value="1"/>
</dbReference>
<keyword evidence="3 7" id="KW-1134">Transmembrane beta strand</keyword>
<keyword evidence="4 7" id="KW-0812">Transmembrane</keyword>
<evidence type="ECO:0000256" key="1">
    <source>
        <dbReference type="ARBA" id="ARBA00004571"/>
    </source>
</evidence>
<dbReference type="InterPro" id="IPR023997">
    <property type="entry name" value="TonB-dep_OMP_SusC/RagA_CS"/>
</dbReference>
<dbReference type="KEGG" id="capn:CBG49_13215"/>
<evidence type="ECO:0000313" key="11">
    <source>
        <dbReference type="Proteomes" id="UP000197007"/>
    </source>
</evidence>
<dbReference type="Pfam" id="PF07715">
    <property type="entry name" value="Plug"/>
    <property type="match status" value="1"/>
</dbReference>
<evidence type="ECO:0000256" key="4">
    <source>
        <dbReference type="ARBA" id="ARBA00022692"/>
    </source>
</evidence>
<dbReference type="InterPro" id="IPR012910">
    <property type="entry name" value="Plug_dom"/>
</dbReference>